<protein>
    <recommendedName>
        <fullName evidence="4 17">NADH-ubiquinone oxidoreductase chain 5</fullName>
        <ecNumber evidence="3 17">7.1.1.2</ecNumber>
    </recommendedName>
</protein>
<keyword evidence="11 17" id="KW-1133">Transmembrane helix</keyword>
<evidence type="ECO:0000313" key="21">
    <source>
        <dbReference type="EMBL" id="BCG68830.1"/>
    </source>
</evidence>
<dbReference type="PANTHER" id="PTHR42829">
    <property type="entry name" value="NADH-UBIQUINONE OXIDOREDUCTASE CHAIN 5"/>
    <property type="match status" value="1"/>
</dbReference>
<feature type="transmembrane region" description="Helical" evidence="17">
    <location>
        <begin position="6"/>
        <end position="24"/>
    </location>
</feature>
<dbReference type="InterPro" id="IPR018393">
    <property type="entry name" value="NADHpl_OxRdtase_5_subgr"/>
</dbReference>
<dbReference type="PANTHER" id="PTHR42829:SF2">
    <property type="entry name" value="NADH-UBIQUINONE OXIDOREDUCTASE CHAIN 5"/>
    <property type="match status" value="1"/>
</dbReference>
<feature type="transmembrane region" description="Helical" evidence="17">
    <location>
        <begin position="273"/>
        <end position="294"/>
    </location>
</feature>
<dbReference type="Gene3D" id="1.20.5.2700">
    <property type="match status" value="1"/>
</dbReference>
<feature type="transmembrane region" description="Helical" evidence="17">
    <location>
        <begin position="301"/>
        <end position="321"/>
    </location>
</feature>
<proteinExistence type="inferred from homology"/>
<feature type="transmembrane region" description="Helical" evidence="17">
    <location>
        <begin position="363"/>
        <end position="389"/>
    </location>
</feature>
<evidence type="ECO:0000256" key="7">
    <source>
        <dbReference type="ARBA" id="ARBA00022692"/>
    </source>
</evidence>
<dbReference type="NCBIfam" id="TIGR01974">
    <property type="entry name" value="NDH_I_L"/>
    <property type="match status" value="1"/>
</dbReference>
<evidence type="ECO:0000256" key="4">
    <source>
        <dbReference type="ARBA" id="ARBA00021096"/>
    </source>
</evidence>
<feature type="domain" description="NADH:quinone oxidoreductase/Mrp antiporter transmembrane" evidence="18">
    <location>
        <begin position="132"/>
        <end position="412"/>
    </location>
</feature>
<evidence type="ECO:0000256" key="17">
    <source>
        <dbReference type="RuleBase" id="RU003404"/>
    </source>
</evidence>
<dbReference type="Pfam" id="PF06455">
    <property type="entry name" value="NADH5_C"/>
    <property type="match status" value="1"/>
</dbReference>
<feature type="transmembrane region" description="Helical" evidence="17">
    <location>
        <begin position="176"/>
        <end position="197"/>
    </location>
</feature>
<dbReference type="NCBIfam" id="NF005141">
    <property type="entry name" value="PRK06590.1"/>
    <property type="match status" value="1"/>
</dbReference>
<feature type="transmembrane region" description="Helical" evidence="17">
    <location>
        <begin position="507"/>
        <end position="527"/>
    </location>
</feature>
<evidence type="ECO:0000256" key="5">
    <source>
        <dbReference type="ARBA" id="ARBA00022448"/>
    </source>
</evidence>
<dbReference type="Pfam" id="PF00361">
    <property type="entry name" value="Proton_antipo_M"/>
    <property type="match status" value="1"/>
</dbReference>
<feature type="transmembrane region" description="Helical" evidence="17">
    <location>
        <begin position="113"/>
        <end position="131"/>
    </location>
</feature>
<evidence type="ECO:0000256" key="1">
    <source>
        <dbReference type="ARBA" id="ARBA00003257"/>
    </source>
</evidence>
<name>A0A9C7A967_9AGAR</name>
<keyword evidence="6" id="KW-0679">Respiratory chain</keyword>
<keyword evidence="13 17" id="KW-0830">Ubiquinone</keyword>
<reference evidence="21 22" key="1">
    <citation type="submission" date="2020-07" db="EMBL/GenBank/DDBJ databases">
        <title>The complete mitochondrial genome sequence of the fairy-ring forming mushroom Lepista sordida.</title>
        <authorList>
            <person name="Suzuki T."/>
            <person name="Choi J.H."/>
            <person name="Kotajima M."/>
            <person name="Ono A."/>
            <person name="Kawagishi H."/>
            <person name="Dohra H."/>
        </authorList>
    </citation>
    <scope>NUCLEOTIDE SEQUENCE [LARGE SCALE GENOMIC DNA]</scope>
    <source>
        <strain evidence="22">NBRC 112841</strain>
    </source>
</reference>
<evidence type="ECO:0000256" key="12">
    <source>
        <dbReference type="ARBA" id="ARBA00023027"/>
    </source>
</evidence>
<dbReference type="Pfam" id="PF00662">
    <property type="entry name" value="Proton_antipo_N"/>
    <property type="match status" value="1"/>
</dbReference>
<comment type="similarity">
    <text evidence="17">Belongs to the complex I subunit 5 family.</text>
</comment>
<evidence type="ECO:0000256" key="11">
    <source>
        <dbReference type="ARBA" id="ARBA00022989"/>
    </source>
</evidence>
<geneLocation type="mitochondrion" evidence="21"/>
<dbReference type="InterPro" id="IPR003945">
    <property type="entry name" value="NU5C-like"/>
</dbReference>
<evidence type="ECO:0000256" key="8">
    <source>
        <dbReference type="ARBA" id="ARBA00022792"/>
    </source>
</evidence>
<evidence type="ECO:0000256" key="2">
    <source>
        <dbReference type="ARBA" id="ARBA00004448"/>
    </source>
</evidence>
<feature type="transmembrane region" description="Helical" evidence="17">
    <location>
        <begin position="409"/>
        <end position="434"/>
    </location>
</feature>
<dbReference type="AlphaFoldDB" id="A0A9C7A967"/>
<keyword evidence="5 17" id="KW-0813">Transport</keyword>
<evidence type="ECO:0000256" key="15">
    <source>
        <dbReference type="ARBA" id="ARBA00023136"/>
    </source>
</evidence>
<keyword evidence="15 17" id="KW-0472">Membrane</keyword>
<evidence type="ECO:0000256" key="16">
    <source>
        <dbReference type="ARBA" id="ARBA00049551"/>
    </source>
</evidence>
<evidence type="ECO:0000313" key="22">
    <source>
        <dbReference type="Proteomes" id="UP000662569"/>
    </source>
</evidence>
<comment type="function">
    <text evidence="17">Core subunit of the mitochondrial membrane respiratory chain NADH dehydrogenase (Complex I) which catalyzes electron transfer from NADH through the respiratory chain, using ubiquinone as an electron acceptor. Essential for the catalytic activity and assembly of complex I.</text>
</comment>
<feature type="transmembrane region" description="Helical" evidence="17">
    <location>
        <begin position="203"/>
        <end position="222"/>
    </location>
</feature>
<evidence type="ECO:0000256" key="14">
    <source>
        <dbReference type="ARBA" id="ARBA00023128"/>
    </source>
</evidence>
<comment type="catalytic activity">
    <reaction evidence="16 17">
        <text>a ubiquinone + NADH + 5 H(+)(in) = a ubiquinol + NAD(+) + 4 H(+)(out)</text>
        <dbReference type="Rhea" id="RHEA:29091"/>
        <dbReference type="Rhea" id="RHEA-COMP:9565"/>
        <dbReference type="Rhea" id="RHEA-COMP:9566"/>
        <dbReference type="ChEBI" id="CHEBI:15378"/>
        <dbReference type="ChEBI" id="CHEBI:16389"/>
        <dbReference type="ChEBI" id="CHEBI:17976"/>
        <dbReference type="ChEBI" id="CHEBI:57540"/>
        <dbReference type="ChEBI" id="CHEBI:57945"/>
        <dbReference type="EC" id="7.1.1.2"/>
    </reaction>
</comment>
<dbReference type="GO" id="GO:0005743">
    <property type="term" value="C:mitochondrial inner membrane"/>
    <property type="evidence" value="ECO:0007669"/>
    <property type="project" value="UniProtKB-SubCell"/>
</dbReference>
<keyword evidence="10" id="KW-0249">Electron transport</keyword>
<dbReference type="EMBL" id="LC565488">
    <property type="protein sequence ID" value="BCG68830.1"/>
    <property type="molecule type" value="Genomic_DNA"/>
</dbReference>
<dbReference type="GO" id="GO:0008137">
    <property type="term" value="F:NADH dehydrogenase (ubiquinone) activity"/>
    <property type="evidence" value="ECO:0007669"/>
    <property type="project" value="UniProtKB-EC"/>
</dbReference>
<organism evidence="21 22">
    <name type="scientific">Collybia sordida</name>
    <dbReference type="NCBI Taxonomy" id="123925"/>
    <lineage>
        <taxon>Eukaryota</taxon>
        <taxon>Fungi</taxon>
        <taxon>Dikarya</taxon>
        <taxon>Basidiomycota</taxon>
        <taxon>Agaricomycotina</taxon>
        <taxon>Agaricomycetes</taxon>
        <taxon>Agaricomycetidae</taxon>
        <taxon>Agaricales</taxon>
        <taxon>Tricholomatineae</taxon>
        <taxon>Clitocybaceae</taxon>
        <taxon>Collybia</taxon>
    </lineage>
</organism>
<feature type="transmembrane region" description="Helical" evidence="17">
    <location>
        <begin position="243"/>
        <end position="261"/>
    </location>
</feature>
<feature type="transmembrane region" description="Helical" evidence="17">
    <location>
        <begin position="137"/>
        <end position="155"/>
    </location>
</feature>
<evidence type="ECO:0000256" key="3">
    <source>
        <dbReference type="ARBA" id="ARBA00012944"/>
    </source>
</evidence>
<dbReference type="PRINTS" id="PR01434">
    <property type="entry name" value="NADHDHGNASE5"/>
</dbReference>
<feature type="transmembrane region" description="Helical" evidence="17">
    <location>
        <begin position="454"/>
        <end position="472"/>
    </location>
</feature>
<feature type="domain" description="NADH dehydrogenase subunit 5 C-terminal" evidence="20">
    <location>
        <begin position="424"/>
        <end position="628"/>
    </location>
</feature>
<feature type="transmembrane region" description="Helical" evidence="17">
    <location>
        <begin position="333"/>
        <end position="351"/>
    </location>
</feature>
<evidence type="ECO:0000259" key="20">
    <source>
        <dbReference type="Pfam" id="PF06455"/>
    </source>
</evidence>
<evidence type="ECO:0000259" key="18">
    <source>
        <dbReference type="Pfam" id="PF00361"/>
    </source>
</evidence>
<keyword evidence="22" id="KW-1185">Reference proteome</keyword>
<evidence type="ECO:0000256" key="10">
    <source>
        <dbReference type="ARBA" id="ARBA00022982"/>
    </source>
</evidence>
<comment type="subcellular location">
    <subcellularLocation>
        <location evidence="2">Mitochondrion inner membrane</location>
        <topology evidence="2">Multi-pass membrane protein</topology>
    </subcellularLocation>
</comment>
<dbReference type="InterPro" id="IPR010934">
    <property type="entry name" value="NADH_DH_su5_C"/>
</dbReference>
<keyword evidence="14 17" id="KW-0496">Mitochondrion</keyword>
<dbReference type="Proteomes" id="UP000662569">
    <property type="component" value="Mitochondrion MT"/>
</dbReference>
<keyword evidence="12 17" id="KW-0520">NAD</keyword>
<dbReference type="GO" id="GO:0042773">
    <property type="term" value="P:ATP synthesis coupled electron transport"/>
    <property type="evidence" value="ECO:0007669"/>
    <property type="project" value="InterPro"/>
</dbReference>
<evidence type="ECO:0000256" key="13">
    <source>
        <dbReference type="ARBA" id="ARBA00023075"/>
    </source>
</evidence>
<dbReference type="EC" id="7.1.1.2" evidence="3 17"/>
<evidence type="ECO:0000259" key="19">
    <source>
        <dbReference type="Pfam" id="PF00662"/>
    </source>
</evidence>
<evidence type="ECO:0000256" key="6">
    <source>
        <dbReference type="ARBA" id="ARBA00022660"/>
    </source>
</evidence>
<feature type="domain" description="NADH-Ubiquinone oxidoreductase (complex I) chain 5 N-terminal" evidence="19">
    <location>
        <begin position="64"/>
        <end position="114"/>
    </location>
</feature>
<accession>A0A9C7A967</accession>
<keyword evidence="9" id="KW-1278">Translocase</keyword>
<dbReference type="GO" id="GO:0015990">
    <property type="term" value="P:electron transport coupled proton transport"/>
    <property type="evidence" value="ECO:0007669"/>
    <property type="project" value="TreeGrafter"/>
</dbReference>
<dbReference type="InterPro" id="IPR001516">
    <property type="entry name" value="Proton_antipo_N"/>
</dbReference>
<keyword evidence="8" id="KW-0999">Mitochondrion inner membrane</keyword>
<feature type="transmembrane region" description="Helical" evidence="17">
    <location>
        <begin position="614"/>
        <end position="635"/>
    </location>
</feature>
<gene>
    <name evidence="21" type="primary">nad5</name>
</gene>
<feature type="transmembrane region" description="Helical" evidence="17">
    <location>
        <begin position="36"/>
        <end position="61"/>
    </location>
</feature>
<comment type="function">
    <text evidence="1">Core subunit of the mitochondrial membrane respiratory chain NADH dehydrogenase (Complex I) that is believed to belong to the minimal assembly required for catalysis. Complex I functions in the transfer of electrons from NADH to the respiratory chain. The immediate electron acceptor for the enzyme is believed to be ubiquinone.</text>
</comment>
<keyword evidence="7 17" id="KW-0812">Transmembrane</keyword>
<feature type="transmembrane region" description="Helical" evidence="17">
    <location>
        <begin position="641"/>
        <end position="658"/>
    </location>
</feature>
<sequence length="668" mass="73398">MYLSIIILPLLGSIVSGFMGRKVGVTGAHIITCTCLFLSSLLMTVAFYEVGICGSPVTINLGSWVDSEIMNISWEFFFDQLTVSLGLAVLYCSTLIHIYSIDYLSSDPHNQRFFSYLSAFTGGMLVLISGANFFVMFVGWEAIGVVSYLLINFYFTRIQANKAAILAFTMNRSGDMLMSIGFFAIFAVFGSLNYSSIFSLVPYMNETTITIIALFLVGGALAKSANIPLHSWLPGSMEAPTPVSALLHAATLVTAGIYLLLRCSPLLEYSPTALLVITVIGSTTAFFAATCGLLQNDLKRIIAFSTISQLGYMMMAIGLSQYNVALMHTVNHAFFKALLFLGAGAVIHSFADQQDVRRMGGLIKFLPFTYSVMLVGSLSLLATPFLTGFYSKDLILELAYGQYSFSGMYAYILGTLTAGITAFYSFRLISLVFLTNPNGQKQSYLNSHESNLSVIIPLLVLALFSIFFGYVFSDLFVGVGSDFFANSLFIHPNNISLIEAEFSLNPIIKLLPVIISFTGALTAIFMYHRNPEFIVSLTNNTLGRKIYGFLNGKYYFDVIYNHFIVALGLKLGYTISKEIDRGAIELLGPYGLANTFSNTGNNISKLDTGIITTYSLYITIALLSLLFLIFAPILIDTSMFNEIRLIIIYFASLVLVLSPTKNLDKNLN</sequence>
<dbReference type="InterPro" id="IPR001750">
    <property type="entry name" value="ND/Mrp_TM"/>
</dbReference>
<evidence type="ECO:0000256" key="9">
    <source>
        <dbReference type="ARBA" id="ARBA00022967"/>
    </source>
</evidence>
<dbReference type="GO" id="GO:0003954">
    <property type="term" value="F:NADH dehydrogenase activity"/>
    <property type="evidence" value="ECO:0007669"/>
    <property type="project" value="TreeGrafter"/>
</dbReference>
<feature type="transmembrane region" description="Helical" evidence="17">
    <location>
        <begin position="81"/>
        <end position="101"/>
    </location>
</feature>